<accession>A0A382IJN7</accession>
<protein>
    <recommendedName>
        <fullName evidence="2">Phytanoyl-CoA dioxygenase</fullName>
    </recommendedName>
</protein>
<evidence type="ECO:0000313" key="1">
    <source>
        <dbReference type="EMBL" id="SVB99073.1"/>
    </source>
</evidence>
<organism evidence="1">
    <name type="scientific">marine metagenome</name>
    <dbReference type="NCBI Taxonomy" id="408172"/>
    <lineage>
        <taxon>unclassified sequences</taxon>
        <taxon>metagenomes</taxon>
        <taxon>ecological metagenomes</taxon>
    </lineage>
</organism>
<dbReference type="SUPFAM" id="SSF51197">
    <property type="entry name" value="Clavaminate synthase-like"/>
    <property type="match status" value="1"/>
</dbReference>
<evidence type="ECO:0008006" key="2">
    <source>
        <dbReference type="Google" id="ProtNLM"/>
    </source>
</evidence>
<feature type="non-terminal residue" evidence="1">
    <location>
        <position position="151"/>
    </location>
</feature>
<dbReference type="AlphaFoldDB" id="A0A382IJN7"/>
<dbReference type="Pfam" id="PF05721">
    <property type="entry name" value="PhyH"/>
    <property type="match status" value="1"/>
</dbReference>
<gene>
    <name evidence="1" type="ORF">METZ01_LOCUS251927</name>
</gene>
<dbReference type="GO" id="GO:0046872">
    <property type="term" value="F:metal ion binding"/>
    <property type="evidence" value="ECO:0007669"/>
    <property type="project" value="UniProtKB-ARBA"/>
</dbReference>
<dbReference type="InterPro" id="IPR008775">
    <property type="entry name" value="Phytyl_CoA_dOase-like"/>
</dbReference>
<name>A0A382IJN7_9ZZZZ</name>
<sequence length="151" mass="17198">MPGSHALTQEQTLALHEQGFVGPLTLWEPSETARVREMLEGFYLGNPDPSVGQNNRFLKHSEIVELFRRPQMTDAMVSVIGEDLFLWRIGFFNKEPHETGGEIPWHQDRNYWPLEPMVVCSAWVAVDDVDVDNSAMHVIPGSHRQLVPHIS</sequence>
<dbReference type="PANTHER" id="PTHR20883:SF48">
    <property type="entry name" value="ECTOINE DIOXYGENASE"/>
    <property type="match status" value="1"/>
</dbReference>
<proteinExistence type="predicted"/>
<dbReference type="GO" id="GO:0016491">
    <property type="term" value="F:oxidoreductase activity"/>
    <property type="evidence" value="ECO:0007669"/>
    <property type="project" value="UniProtKB-ARBA"/>
</dbReference>
<reference evidence="1" key="1">
    <citation type="submission" date="2018-05" db="EMBL/GenBank/DDBJ databases">
        <authorList>
            <person name="Lanie J.A."/>
            <person name="Ng W.-L."/>
            <person name="Kazmierczak K.M."/>
            <person name="Andrzejewski T.M."/>
            <person name="Davidsen T.M."/>
            <person name="Wayne K.J."/>
            <person name="Tettelin H."/>
            <person name="Glass J.I."/>
            <person name="Rusch D."/>
            <person name="Podicherti R."/>
            <person name="Tsui H.-C.T."/>
            <person name="Winkler M.E."/>
        </authorList>
    </citation>
    <scope>NUCLEOTIDE SEQUENCE</scope>
</reference>
<dbReference type="PANTHER" id="PTHR20883">
    <property type="entry name" value="PHYTANOYL-COA DIOXYGENASE DOMAIN CONTAINING 1"/>
    <property type="match status" value="1"/>
</dbReference>
<dbReference type="EMBL" id="UINC01067421">
    <property type="protein sequence ID" value="SVB99073.1"/>
    <property type="molecule type" value="Genomic_DNA"/>
</dbReference>
<dbReference type="Gene3D" id="2.60.120.620">
    <property type="entry name" value="q2cbj1_9rhob like domain"/>
    <property type="match status" value="1"/>
</dbReference>